<dbReference type="InterPro" id="IPR006224">
    <property type="entry name" value="PsdUridine_synth_RluA-like_CS"/>
</dbReference>
<evidence type="ECO:0000256" key="2">
    <source>
        <dbReference type="ARBA" id="ARBA00010876"/>
    </source>
</evidence>
<dbReference type="PANTHER" id="PTHR21600:SF87">
    <property type="entry name" value="RNA PSEUDOURIDYLATE SYNTHASE DOMAIN-CONTAINING PROTEIN 1"/>
    <property type="match status" value="1"/>
</dbReference>
<dbReference type="EMBL" id="DXBG01000232">
    <property type="protein sequence ID" value="HIZ66197.1"/>
    <property type="molecule type" value="Genomic_DNA"/>
</dbReference>
<comment type="function">
    <text evidence="4">Responsible for synthesis of pseudouridine from uracil.</text>
</comment>
<dbReference type="Pfam" id="PF00849">
    <property type="entry name" value="PseudoU_synth_2"/>
    <property type="match status" value="1"/>
</dbReference>
<proteinExistence type="inferred from homology"/>
<feature type="domain" description="Pseudouridine synthase RsuA/RluA-like" evidence="5">
    <location>
        <begin position="89"/>
        <end position="240"/>
    </location>
</feature>
<evidence type="ECO:0000256" key="1">
    <source>
        <dbReference type="ARBA" id="ARBA00000073"/>
    </source>
</evidence>
<dbReference type="InterPro" id="IPR006145">
    <property type="entry name" value="PsdUridine_synth_RsuA/RluA"/>
</dbReference>
<feature type="active site" evidence="3">
    <location>
        <position position="136"/>
    </location>
</feature>
<dbReference type="GO" id="GO:0003723">
    <property type="term" value="F:RNA binding"/>
    <property type="evidence" value="ECO:0007669"/>
    <property type="project" value="InterPro"/>
</dbReference>
<dbReference type="GO" id="GO:0009982">
    <property type="term" value="F:pseudouridine synthase activity"/>
    <property type="evidence" value="ECO:0007669"/>
    <property type="project" value="InterPro"/>
</dbReference>
<dbReference type="GO" id="GO:0140098">
    <property type="term" value="F:catalytic activity, acting on RNA"/>
    <property type="evidence" value="ECO:0007669"/>
    <property type="project" value="UniProtKB-ARBA"/>
</dbReference>
<evidence type="ECO:0000313" key="7">
    <source>
        <dbReference type="Proteomes" id="UP000824056"/>
    </source>
</evidence>
<dbReference type="Proteomes" id="UP000824056">
    <property type="component" value="Unassembled WGS sequence"/>
</dbReference>
<dbReference type="SUPFAM" id="SSF55120">
    <property type="entry name" value="Pseudouridine synthase"/>
    <property type="match status" value="1"/>
</dbReference>
<dbReference type="AlphaFoldDB" id="A0A9D2FSZ5"/>
<evidence type="ECO:0000256" key="4">
    <source>
        <dbReference type="RuleBase" id="RU362028"/>
    </source>
</evidence>
<gene>
    <name evidence="6" type="ORF">H9809_09915</name>
</gene>
<evidence type="ECO:0000259" key="5">
    <source>
        <dbReference type="Pfam" id="PF00849"/>
    </source>
</evidence>
<dbReference type="GO" id="GO:0000455">
    <property type="term" value="P:enzyme-directed rRNA pseudouridine synthesis"/>
    <property type="evidence" value="ECO:0007669"/>
    <property type="project" value="TreeGrafter"/>
</dbReference>
<dbReference type="Gene3D" id="3.30.2350.10">
    <property type="entry name" value="Pseudouridine synthase"/>
    <property type="match status" value="1"/>
</dbReference>
<dbReference type="InterPro" id="IPR020103">
    <property type="entry name" value="PsdUridine_synth_cat_dom_sf"/>
</dbReference>
<evidence type="ECO:0000256" key="3">
    <source>
        <dbReference type="PIRSR" id="PIRSR606225-1"/>
    </source>
</evidence>
<dbReference type="InterPro" id="IPR006225">
    <property type="entry name" value="PsdUridine_synth_RluC/D"/>
</dbReference>
<reference evidence="6" key="2">
    <citation type="submission" date="2021-04" db="EMBL/GenBank/DDBJ databases">
        <authorList>
            <person name="Gilroy R."/>
        </authorList>
    </citation>
    <scope>NUCLEOTIDE SEQUENCE</scope>
    <source>
        <strain evidence="6">1068</strain>
    </source>
</reference>
<accession>A0A9D2FSZ5</accession>
<dbReference type="NCBIfam" id="TIGR00005">
    <property type="entry name" value="rluA_subfam"/>
    <property type="match status" value="1"/>
</dbReference>
<comment type="similarity">
    <text evidence="2 4">Belongs to the pseudouridine synthase RluA family.</text>
</comment>
<dbReference type="CDD" id="cd02869">
    <property type="entry name" value="PseudoU_synth_RluA_like"/>
    <property type="match status" value="1"/>
</dbReference>
<keyword evidence="4" id="KW-0413">Isomerase</keyword>
<dbReference type="InterPro" id="IPR050188">
    <property type="entry name" value="RluA_PseudoU_synthase"/>
</dbReference>
<organism evidence="6 7">
    <name type="scientific">Candidatus Blautia pullicola</name>
    <dbReference type="NCBI Taxonomy" id="2838498"/>
    <lineage>
        <taxon>Bacteria</taxon>
        <taxon>Bacillati</taxon>
        <taxon>Bacillota</taxon>
        <taxon>Clostridia</taxon>
        <taxon>Lachnospirales</taxon>
        <taxon>Lachnospiraceae</taxon>
        <taxon>Blautia</taxon>
    </lineage>
</organism>
<comment type="caution">
    <text evidence="6">The sequence shown here is derived from an EMBL/GenBank/DDBJ whole genome shotgun (WGS) entry which is preliminary data.</text>
</comment>
<protein>
    <recommendedName>
        <fullName evidence="4">Pseudouridine synthase</fullName>
        <ecNumber evidence="4">5.4.99.-</ecNumber>
    </recommendedName>
</protein>
<comment type="catalytic activity">
    <reaction evidence="1 4">
        <text>a uridine in RNA = a pseudouridine in RNA</text>
        <dbReference type="Rhea" id="RHEA:48348"/>
        <dbReference type="Rhea" id="RHEA-COMP:12068"/>
        <dbReference type="Rhea" id="RHEA-COMP:12069"/>
        <dbReference type="ChEBI" id="CHEBI:65314"/>
        <dbReference type="ChEBI" id="CHEBI:65315"/>
    </reaction>
</comment>
<sequence length="298" mass="33794">MNRIIEYIVKQEELPSTAGEYLRKKGCSRQILIQLKKTPEGITVNGQWAYVGTQLHPGDCVKILLRETQASPHIIPIPMDLNILYEDQDILVVDKPADTPVHPSIHNYENTLANGMAWYFHEKGEVFVFRCINRLDRDTTGLLLLAKNSLSASLLSAQMKERQIRRTYLAAVSGIPQPPKGIIEAPIARKPGSAIERQVDFAAGERAVTHYQVIASQGDLSLVRLHLETGRTHQIRVHMKYLGTPLIGDYLYHPDYSHIKRVALHSYSLEFRHPITGEELYFSTALPRDMSSLFPLEY</sequence>
<dbReference type="EC" id="5.4.99.-" evidence="4"/>
<dbReference type="PANTHER" id="PTHR21600">
    <property type="entry name" value="MITOCHONDRIAL RNA PSEUDOURIDINE SYNTHASE"/>
    <property type="match status" value="1"/>
</dbReference>
<name>A0A9D2FSZ5_9FIRM</name>
<dbReference type="PROSITE" id="PS01129">
    <property type="entry name" value="PSI_RLU"/>
    <property type="match status" value="1"/>
</dbReference>
<evidence type="ECO:0000313" key="6">
    <source>
        <dbReference type="EMBL" id="HIZ66197.1"/>
    </source>
</evidence>
<reference evidence="6" key="1">
    <citation type="journal article" date="2021" name="PeerJ">
        <title>Extensive microbial diversity within the chicken gut microbiome revealed by metagenomics and culture.</title>
        <authorList>
            <person name="Gilroy R."/>
            <person name="Ravi A."/>
            <person name="Getino M."/>
            <person name="Pursley I."/>
            <person name="Horton D.L."/>
            <person name="Alikhan N.F."/>
            <person name="Baker D."/>
            <person name="Gharbi K."/>
            <person name="Hall N."/>
            <person name="Watson M."/>
            <person name="Adriaenssens E.M."/>
            <person name="Foster-Nyarko E."/>
            <person name="Jarju S."/>
            <person name="Secka A."/>
            <person name="Antonio M."/>
            <person name="Oren A."/>
            <person name="Chaudhuri R.R."/>
            <person name="La Ragione R."/>
            <person name="Hildebrand F."/>
            <person name="Pallen M.J."/>
        </authorList>
    </citation>
    <scope>NUCLEOTIDE SEQUENCE</scope>
    <source>
        <strain evidence="6">1068</strain>
    </source>
</reference>